<dbReference type="InterPro" id="IPR036273">
    <property type="entry name" value="CRAL/TRIO_N_dom_sf"/>
</dbReference>
<evidence type="ECO:0000313" key="7">
    <source>
        <dbReference type="Proteomes" id="UP000316726"/>
    </source>
</evidence>
<dbReference type="SMART" id="SM00516">
    <property type="entry name" value="SEC14"/>
    <property type="match status" value="1"/>
</dbReference>
<dbReference type="CDD" id="cd00170">
    <property type="entry name" value="SEC14"/>
    <property type="match status" value="1"/>
</dbReference>
<dbReference type="PRINTS" id="PR00180">
    <property type="entry name" value="CRETINALDHBP"/>
</dbReference>
<dbReference type="InterPro" id="IPR036865">
    <property type="entry name" value="CRAL-TRIO_dom_sf"/>
</dbReference>
<evidence type="ECO:0000256" key="2">
    <source>
        <dbReference type="ARBA" id="ARBA00004395"/>
    </source>
</evidence>
<accession>A0A5B8MQS4</accession>
<organism evidence="6 7">
    <name type="scientific">Chloropicon primus</name>
    <dbReference type="NCBI Taxonomy" id="1764295"/>
    <lineage>
        <taxon>Eukaryota</taxon>
        <taxon>Viridiplantae</taxon>
        <taxon>Chlorophyta</taxon>
        <taxon>Chloropicophyceae</taxon>
        <taxon>Chloropicales</taxon>
        <taxon>Chloropicaceae</taxon>
        <taxon>Chloropicon</taxon>
    </lineage>
</organism>
<dbReference type="InterPro" id="IPR011074">
    <property type="entry name" value="CRAL/TRIO_N_dom"/>
</dbReference>
<evidence type="ECO:0000259" key="5">
    <source>
        <dbReference type="PROSITE" id="PS50191"/>
    </source>
</evidence>
<name>A0A5B8MQS4_9CHLO</name>
<dbReference type="PANTHER" id="PTHR45657">
    <property type="entry name" value="CRAL-TRIO DOMAIN-CONTAINING PROTEIN YKL091C-RELATED"/>
    <property type="match status" value="1"/>
</dbReference>
<dbReference type="OrthoDB" id="1434354at2759"/>
<dbReference type="InterPro" id="IPR001251">
    <property type="entry name" value="CRAL-TRIO_dom"/>
</dbReference>
<evidence type="ECO:0000256" key="4">
    <source>
        <dbReference type="SAM" id="MobiDB-lite"/>
    </source>
</evidence>
<keyword evidence="7" id="KW-1185">Reference proteome</keyword>
<comment type="subcellular location">
    <subcellularLocation>
        <location evidence="1">Cell membrane</location>
        <topology evidence="1">Peripheral membrane protein</topology>
    </subcellularLocation>
    <subcellularLocation>
        <location evidence="2">Golgi apparatus membrane</location>
        <topology evidence="2">Peripheral membrane protein</topology>
    </subcellularLocation>
</comment>
<gene>
    <name evidence="6" type="ORF">A3770_09p55860</name>
</gene>
<dbReference type="PROSITE" id="PS50191">
    <property type="entry name" value="CRAL_TRIO"/>
    <property type="match status" value="1"/>
</dbReference>
<dbReference type="InterPro" id="IPR051026">
    <property type="entry name" value="PI/PC_transfer"/>
</dbReference>
<dbReference type="EMBL" id="CP031042">
    <property type="protein sequence ID" value="QDZ23068.1"/>
    <property type="molecule type" value="Genomic_DNA"/>
</dbReference>
<sequence>MEGKKVGGMTPSTSYHREGEEEAGSDATRYEEAEGSEEGGGGGVGSKLRKGVAEGGRVLKNSVRVLKSLQVPGKKRGSHQEEPAHASSSSEHGDDEKASTPRSPKSPRLSASLSKFSFKKLGAKRLPTRPRRAGRAAANGKDLNAWGLTHEEEGEYLAEFQEELAGKPRVRKEHLEDEKKLLRFLRARNFKVDRAAEMYLKHLEWREEWGVDDILFQEFPERDQLLEYFPQGYHMCDKQGRPIYIQYLGGINVHKVLSFATEETIVKLFIQEYEKFLHLKLPACSEASGKLIETSLTIMDVKGISLKILTKETQRIMKCVTGFVQDNYPEMMGNMIIINAPYIFKVIFNMIKPMLSPRTQSKITVLGTRYMDQLLEYVDPSCIPENIGGTSKYTIFDDIGPWSELAPSITTKEQLGLYRSQQMLKWADGKPDIYKSTFRQAELSELHTVESMQTIVDSDDEGAFVTSRSQGLASPPSAMMEEEEGEWDAVEEKPPLLAWMSGLEKEVWGLRGPGGSPHGCNGTDGAKTTTTATSLVSRIAQLEEQVKSLRGDLAGKPKGVEPSTQIVCRARVRNQPAWIHPSRPLHDSPKSKPAVFDRMLALDGNIASYKLSAAARERGVGAAPRLFSWLGLPKAFTCCLGQGAKAQS</sequence>
<dbReference type="SUPFAM" id="SSF52087">
    <property type="entry name" value="CRAL/TRIO domain"/>
    <property type="match status" value="1"/>
</dbReference>
<comment type="similarity">
    <text evidence="3">Belongs to the SFH family.</text>
</comment>
<protein>
    <submittedName>
        <fullName evidence="6">CRAL/TRIO domain-containing protein</fullName>
    </submittedName>
</protein>
<feature type="region of interest" description="Disordered" evidence="4">
    <location>
        <begin position="1"/>
        <end position="113"/>
    </location>
</feature>
<dbReference type="PANTHER" id="PTHR45657:SF1">
    <property type="entry name" value="CRAL-TRIO DOMAIN-CONTAINING PROTEIN YKL091C-RELATED"/>
    <property type="match status" value="1"/>
</dbReference>
<evidence type="ECO:0000313" key="6">
    <source>
        <dbReference type="EMBL" id="QDZ23068.1"/>
    </source>
</evidence>
<dbReference type="Proteomes" id="UP000316726">
    <property type="component" value="Chromosome 9"/>
</dbReference>
<evidence type="ECO:0000256" key="3">
    <source>
        <dbReference type="ARBA" id="ARBA00038020"/>
    </source>
</evidence>
<dbReference type="Gene3D" id="3.40.525.10">
    <property type="entry name" value="CRAL-TRIO lipid binding domain"/>
    <property type="match status" value="1"/>
</dbReference>
<dbReference type="Pfam" id="PF00650">
    <property type="entry name" value="CRAL_TRIO"/>
    <property type="match status" value="1"/>
</dbReference>
<dbReference type="STRING" id="1764295.A0A5B8MQS4"/>
<feature type="domain" description="CRAL-TRIO" evidence="5">
    <location>
        <begin position="221"/>
        <end position="395"/>
    </location>
</feature>
<dbReference type="GO" id="GO:0000139">
    <property type="term" value="C:Golgi membrane"/>
    <property type="evidence" value="ECO:0007669"/>
    <property type="project" value="UniProtKB-SubCell"/>
</dbReference>
<dbReference type="GO" id="GO:0005886">
    <property type="term" value="C:plasma membrane"/>
    <property type="evidence" value="ECO:0007669"/>
    <property type="project" value="UniProtKB-SubCell"/>
</dbReference>
<dbReference type="SUPFAM" id="SSF46938">
    <property type="entry name" value="CRAL/TRIO N-terminal domain"/>
    <property type="match status" value="1"/>
</dbReference>
<evidence type="ECO:0000256" key="1">
    <source>
        <dbReference type="ARBA" id="ARBA00004202"/>
    </source>
</evidence>
<dbReference type="SMART" id="SM01100">
    <property type="entry name" value="CRAL_TRIO_N"/>
    <property type="match status" value="1"/>
</dbReference>
<reference evidence="6 7" key="1">
    <citation type="submission" date="2018-07" db="EMBL/GenBank/DDBJ databases">
        <title>The complete nuclear genome of the prasinophyte Chloropicon primus (CCMP1205).</title>
        <authorList>
            <person name="Pombert J.-F."/>
            <person name="Otis C."/>
            <person name="Turmel M."/>
            <person name="Lemieux C."/>
        </authorList>
    </citation>
    <scope>NUCLEOTIDE SEQUENCE [LARGE SCALE GENOMIC DNA]</scope>
    <source>
        <strain evidence="6 7">CCMP1205</strain>
    </source>
</reference>
<proteinExistence type="inferred from homology"/>
<dbReference type="AlphaFoldDB" id="A0A5B8MQS4"/>